<gene>
    <name evidence="19" type="ORF">C8F04DRAFT_1052567</name>
    <name evidence="18" type="ORF">C8F04DRAFT_1054500</name>
</gene>
<evidence type="ECO:0000256" key="16">
    <source>
        <dbReference type="RuleBase" id="RU361169"/>
    </source>
</evidence>
<name>A0AAD6WPA2_9AGAR</name>
<dbReference type="EMBL" id="JARJCM010000428">
    <property type="protein sequence ID" value="KAJ7017164.1"/>
    <property type="molecule type" value="Genomic_DNA"/>
</dbReference>
<evidence type="ECO:0000256" key="5">
    <source>
        <dbReference type="ARBA" id="ARBA00022737"/>
    </source>
</evidence>
<evidence type="ECO:0000256" key="9">
    <source>
        <dbReference type="ARBA" id="ARBA00023295"/>
    </source>
</evidence>
<evidence type="ECO:0000313" key="19">
    <source>
        <dbReference type="EMBL" id="KAJ7018696.1"/>
    </source>
</evidence>
<keyword evidence="19" id="KW-0456">Lyase</keyword>
<comment type="similarity">
    <text evidence="2 16">Belongs to the glycosyl hydrolase 28 family.</text>
</comment>
<dbReference type="Proteomes" id="UP001218188">
    <property type="component" value="Unassembled WGS sequence"/>
</dbReference>
<evidence type="ECO:0000256" key="13">
    <source>
        <dbReference type="ARBA" id="ARBA00041474"/>
    </source>
</evidence>
<dbReference type="AlphaFoldDB" id="A0AAD6WPA2"/>
<dbReference type="GO" id="GO:0005576">
    <property type="term" value="C:extracellular region"/>
    <property type="evidence" value="ECO:0007669"/>
    <property type="project" value="UniProtKB-SubCell"/>
</dbReference>
<evidence type="ECO:0000256" key="4">
    <source>
        <dbReference type="ARBA" id="ARBA00022729"/>
    </source>
</evidence>
<keyword evidence="3" id="KW-0964">Secreted</keyword>
<feature type="chain" id="PRO_5042441776" description="galacturonan 1,4-alpha-galacturonidase" evidence="17">
    <location>
        <begin position="22"/>
        <end position="434"/>
    </location>
</feature>
<dbReference type="Gene3D" id="2.160.20.10">
    <property type="entry name" value="Single-stranded right-handed beta-helix, Pectin lyase-like"/>
    <property type="match status" value="1"/>
</dbReference>
<evidence type="ECO:0000256" key="15">
    <source>
        <dbReference type="ARBA" id="ARBA00048766"/>
    </source>
</evidence>
<keyword evidence="9 16" id="KW-0326">Glycosidase</keyword>
<dbReference type="Pfam" id="PF00295">
    <property type="entry name" value="Glyco_hydro_28"/>
    <property type="match status" value="1"/>
</dbReference>
<dbReference type="GO" id="GO:0004650">
    <property type="term" value="F:polygalacturonase activity"/>
    <property type="evidence" value="ECO:0007669"/>
    <property type="project" value="InterPro"/>
</dbReference>
<keyword evidence="8" id="KW-0325">Glycoprotein</keyword>
<evidence type="ECO:0000256" key="10">
    <source>
        <dbReference type="ARBA" id="ARBA00023316"/>
    </source>
</evidence>
<dbReference type="GO" id="GO:0047911">
    <property type="term" value="F:galacturan 1,4-alpha-galacturonidase activity"/>
    <property type="evidence" value="ECO:0007669"/>
    <property type="project" value="UniProtKB-EC"/>
</dbReference>
<dbReference type="InterPro" id="IPR011050">
    <property type="entry name" value="Pectin_lyase_fold/virulence"/>
</dbReference>
<dbReference type="SUPFAM" id="SSF51126">
    <property type="entry name" value="Pectin lyase-like"/>
    <property type="match status" value="1"/>
</dbReference>
<organism evidence="19 20">
    <name type="scientific">Mycena alexandri</name>
    <dbReference type="NCBI Taxonomy" id="1745969"/>
    <lineage>
        <taxon>Eukaryota</taxon>
        <taxon>Fungi</taxon>
        <taxon>Dikarya</taxon>
        <taxon>Basidiomycota</taxon>
        <taxon>Agaricomycotina</taxon>
        <taxon>Agaricomycetes</taxon>
        <taxon>Agaricomycetidae</taxon>
        <taxon>Agaricales</taxon>
        <taxon>Marasmiineae</taxon>
        <taxon>Mycenaceae</taxon>
        <taxon>Mycena</taxon>
    </lineage>
</organism>
<keyword evidence="6 16" id="KW-0378">Hydrolase</keyword>
<dbReference type="SMART" id="SM00710">
    <property type="entry name" value="PbH1"/>
    <property type="match status" value="5"/>
</dbReference>
<dbReference type="EMBL" id="JARJCM010000327">
    <property type="protein sequence ID" value="KAJ7018696.1"/>
    <property type="molecule type" value="Genomic_DNA"/>
</dbReference>
<reference evidence="19" key="1">
    <citation type="submission" date="2023-03" db="EMBL/GenBank/DDBJ databases">
        <title>Massive genome expansion in bonnet fungi (Mycena s.s.) driven by repeated elements and novel gene families across ecological guilds.</title>
        <authorList>
            <consortium name="Lawrence Berkeley National Laboratory"/>
            <person name="Harder C.B."/>
            <person name="Miyauchi S."/>
            <person name="Viragh M."/>
            <person name="Kuo A."/>
            <person name="Thoen E."/>
            <person name="Andreopoulos B."/>
            <person name="Lu D."/>
            <person name="Skrede I."/>
            <person name="Drula E."/>
            <person name="Henrissat B."/>
            <person name="Morin E."/>
            <person name="Kohler A."/>
            <person name="Barry K."/>
            <person name="LaButti K."/>
            <person name="Morin E."/>
            <person name="Salamov A."/>
            <person name="Lipzen A."/>
            <person name="Mereny Z."/>
            <person name="Hegedus B."/>
            <person name="Baldrian P."/>
            <person name="Stursova M."/>
            <person name="Weitz H."/>
            <person name="Taylor A."/>
            <person name="Grigoriev I.V."/>
            <person name="Nagy L.G."/>
            <person name="Martin F."/>
            <person name="Kauserud H."/>
        </authorList>
    </citation>
    <scope>NUCLEOTIDE SEQUENCE</scope>
    <source>
        <strain evidence="19">CBHHK200</strain>
    </source>
</reference>
<dbReference type="InterPro" id="IPR012334">
    <property type="entry name" value="Pectin_lyas_fold"/>
</dbReference>
<evidence type="ECO:0000256" key="12">
    <source>
        <dbReference type="ARBA" id="ARBA00038933"/>
    </source>
</evidence>
<comment type="catalytic activity">
    <reaction evidence="15">
        <text>[(1-&gt;4)-alpha-D-galacturonosyl](n) + H2O = alpha-D-galacturonate + [(1-&gt;4)-alpha-D-galacturonosyl](n-1)</text>
        <dbReference type="Rhea" id="RHEA:14117"/>
        <dbReference type="Rhea" id="RHEA-COMP:14570"/>
        <dbReference type="Rhea" id="RHEA-COMP:14572"/>
        <dbReference type="ChEBI" id="CHEBI:15377"/>
        <dbReference type="ChEBI" id="CHEBI:58658"/>
        <dbReference type="ChEBI" id="CHEBI:140523"/>
        <dbReference type="EC" id="3.2.1.67"/>
    </reaction>
</comment>
<dbReference type="EC" id="3.2.1.67" evidence="12"/>
<dbReference type="InterPro" id="IPR000743">
    <property type="entry name" value="Glyco_hydro_28"/>
</dbReference>
<keyword evidence="4 17" id="KW-0732">Signal</keyword>
<dbReference type="GO" id="GO:0045490">
    <property type="term" value="P:pectin catabolic process"/>
    <property type="evidence" value="ECO:0007669"/>
    <property type="project" value="UniProtKB-ARBA"/>
</dbReference>
<keyword evidence="5" id="KW-0677">Repeat</keyword>
<evidence type="ECO:0000256" key="17">
    <source>
        <dbReference type="SAM" id="SignalP"/>
    </source>
</evidence>
<keyword evidence="7" id="KW-1015">Disulfide bond</keyword>
<evidence type="ECO:0000256" key="1">
    <source>
        <dbReference type="ARBA" id="ARBA00004613"/>
    </source>
</evidence>
<evidence type="ECO:0000256" key="8">
    <source>
        <dbReference type="ARBA" id="ARBA00023180"/>
    </source>
</evidence>
<evidence type="ECO:0000256" key="3">
    <source>
        <dbReference type="ARBA" id="ARBA00022525"/>
    </source>
</evidence>
<dbReference type="InterPro" id="IPR006626">
    <property type="entry name" value="PbH1"/>
</dbReference>
<evidence type="ECO:0000313" key="20">
    <source>
        <dbReference type="Proteomes" id="UP001218188"/>
    </source>
</evidence>
<comment type="subcellular location">
    <subcellularLocation>
        <location evidence="1">Secreted</location>
    </subcellularLocation>
</comment>
<feature type="signal peptide" evidence="17">
    <location>
        <begin position="1"/>
        <end position="21"/>
    </location>
</feature>
<evidence type="ECO:0000313" key="18">
    <source>
        <dbReference type="EMBL" id="KAJ7017164.1"/>
    </source>
</evidence>
<dbReference type="GO" id="GO:0016829">
    <property type="term" value="F:lyase activity"/>
    <property type="evidence" value="ECO:0007669"/>
    <property type="project" value="UniProtKB-KW"/>
</dbReference>
<keyword evidence="10" id="KW-0961">Cell wall biogenesis/degradation</keyword>
<evidence type="ECO:0000256" key="6">
    <source>
        <dbReference type="ARBA" id="ARBA00022801"/>
    </source>
</evidence>
<accession>A0AAD6WPA2</accession>
<comment type="caution">
    <text evidence="19">The sequence shown here is derived from an EMBL/GenBank/DDBJ whole genome shotgun (WGS) entry which is preliminary data.</text>
</comment>
<dbReference type="PANTHER" id="PTHR31736">
    <property type="match status" value="1"/>
</dbReference>
<protein>
    <recommendedName>
        <fullName evidence="12">galacturonan 1,4-alpha-galacturonidase</fullName>
        <ecNumber evidence="12">3.2.1.67</ecNumber>
    </recommendedName>
    <alternativeName>
        <fullName evidence="13">Galacturan 1,4-alpha-galacturonidase C</fullName>
    </alternativeName>
    <alternativeName>
        <fullName evidence="14">Poly(1,4-alpha-D-galacturonide)galacturonohydrolase C</fullName>
    </alternativeName>
</protein>
<sequence>MRLHFVLSLVSITAPLAVSSAAATATRTITAPRPTCTVTHTPGGDDSPSITAAIANCKNNATILFQAGVEYNSFTPVQFALGQDVTVQLLGNINLPANITQVQAGVTGKLYRSAWFFVSSTGPGVSLVGPTTASARLNGGIIRSYGQAWWDAVQQTSRPLLFAWKANNGSISGITISKPIGKSFNLAGSGNKVENVIIDAKSSTPAFPFNTDGFDVGGDGNSIQNVQISNGDDCIAIGSPCSNLHVQSLTCTGSHGVSVAAKGGGSVGVSNILVEDVTFTDSLYGARYKSSGGDVGLASNIVYKNIIVKNVTFPIYVTQNYFDQSQAPPPPSNTSVNIDGLSFTNFAGTINSLHPGDGSCISDPCWYHVPDADGTQSIIFDDFYAGTVQDISAKDILVVPDRFLVLPKVICNASVTPKEVGFKCWDGLYLPTII</sequence>
<dbReference type="PANTHER" id="PTHR31736:SF11">
    <property type="entry name" value="EXOPOLYGALACTURONASE C-RELATED"/>
    <property type="match status" value="1"/>
</dbReference>
<comment type="function">
    <text evidence="11">Specific in hydrolyzing the terminal glycosidic bond of polygalacturonic acid and oligogalacturonates.</text>
</comment>
<evidence type="ECO:0000256" key="14">
    <source>
        <dbReference type="ARBA" id="ARBA00042262"/>
    </source>
</evidence>
<keyword evidence="20" id="KW-1185">Reference proteome</keyword>
<dbReference type="GO" id="GO:0071555">
    <property type="term" value="P:cell wall organization"/>
    <property type="evidence" value="ECO:0007669"/>
    <property type="project" value="UniProtKB-KW"/>
</dbReference>
<evidence type="ECO:0000256" key="2">
    <source>
        <dbReference type="ARBA" id="ARBA00008834"/>
    </source>
</evidence>
<evidence type="ECO:0000256" key="11">
    <source>
        <dbReference type="ARBA" id="ARBA00037312"/>
    </source>
</evidence>
<evidence type="ECO:0000256" key="7">
    <source>
        <dbReference type="ARBA" id="ARBA00023157"/>
    </source>
</evidence>
<proteinExistence type="inferred from homology"/>